<evidence type="ECO:0000313" key="2">
    <source>
        <dbReference type="Proteomes" id="UP000199440"/>
    </source>
</evidence>
<organism evidence="1 2">
    <name type="scientific">Kriegella aquimaris</name>
    <dbReference type="NCBI Taxonomy" id="192904"/>
    <lineage>
        <taxon>Bacteria</taxon>
        <taxon>Pseudomonadati</taxon>
        <taxon>Bacteroidota</taxon>
        <taxon>Flavobacteriia</taxon>
        <taxon>Flavobacteriales</taxon>
        <taxon>Flavobacteriaceae</taxon>
        <taxon>Kriegella</taxon>
    </lineage>
</organism>
<dbReference type="EMBL" id="FNGV01000016">
    <property type="protein sequence ID" value="SDM88165.1"/>
    <property type="molecule type" value="Genomic_DNA"/>
</dbReference>
<dbReference type="Proteomes" id="UP000199440">
    <property type="component" value="Unassembled WGS sequence"/>
</dbReference>
<sequence length="93" mass="10955">MIIVTRLSESVAKFIYAYHNTIKDGSSSTNSKGAFLEFIWVPLMEIMVKSVIKKNLWAASRRFYKLQFLRSINFLSIFFEFLIDEINFFRGKT</sequence>
<evidence type="ECO:0000313" key="1">
    <source>
        <dbReference type="EMBL" id="SDM88165.1"/>
    </source>
</evidence>
<keyword evidence="2" id="KW-1185">Reference proteome</keyword>
<name>A0A1G9WVS8_9FLAO</name>
<proteinExistence type="predicted"/>
<dbReference type="AlphaFoldDB" id="A0A1G9WVS8"/>
<gene>
    <name evidence="1" type="ORF">SAMN04488514_11669</name>
</gene>
<protein>
    <submittedName>
        <fullName evidence="1">Uncharacterized protein</fullName>
    </submittedName>
</protein>
<reference evidence="1 2" key="1">
    <citation type="submission" date="2016-10" db="EMBL/GenBank/DDBJ databases">
        <authorList>
            <person name="de Groot N.N."/>
        </authorList>
    </citation>
    <scope>NUCLEOTIDE SEQUENCE [LARGE SCALE GENOMIC DNA]</scope>
    <source>
        <strain evidence="1 2">DSM 19886</strain>
    </source>
</reference>
<accession>A0A1G9WVS8</accession>